<keyword evidence="3" id="KW-1185">Reference proteome</keyword>
<gene>
    <name evidence="2" type="ORF">GJ700_00425</name>
</gene>
<evidence type="ECO:0000313" key="2">
    <source>
        <dbReference type="EMBL" id="MRV70185.1"/>
    </source>
</evidence>
<proteinExistence type="predicted"/>
<sequence>MPLASHADDAPPVTPYRPSVSSPAQLPAPGQLELELGGLGQRDHGARRSSLPYALKLGFNPEWGVVVGGEAWVSQREPGMARERGAGDTAFTLKRAWLAGEGEAYGLEWTARAPTAKTGIGSGKADYAVNGICSRDFGAIHMDANLNATRIGARAPGEGRIQTGMSASFSTPVNAQWGATVEWSGARRSGTPSTAQLLAAAAYSPHPRLTVDVGVARGLNRATPQWAWFTGLVLPIANF</sequence>
<name>A0A7X2LPF8_9BURK</name>
<dbReference type="EMBL" id="WKJJ01000001">
    <property type="protein sequence ID" value="MRV70185.1"/>
    <property type="molecule type" value="Genomic_DNA"/>
</dbReference>
<evidence type="ECO:0000256" key="1">
    <source>
        <dbReference type="SAM" id="MobiDB-lite"/>
    </source>
</evidence>
<feature type="region of interest" description="Disordered" evidence="1">
    <location>
        <begin position="1"/>
        <end position="30"/>
    </location>
</feature>
<comment type="caution">
    <text evidence="2">The sequence shown here is derived from an EMBL/GenBank/DDBJ whole genome shotgun (WGS) entry which is preliminary data.</text>
</comment>
<accession>A0A7X2LPF8</accession>
<dbReference type="AlphaFoldDB" id="A0A7X2LPF8"/>
<evidence type="ECO:0000313" key="3">
    <source>
        <dbReference type="Proteomes" id="UP000446768"/>
    </source>
</evidence>
<reference evidence="2 3" key="1">
    <citation type="submission" date="2019-11" db="EMBL/GenBank/DDBJ databases">
        <title>Novel species isolated from a subtropical stream in China.</title>
        <authorList>
            <person name="Lu H."/>
        </authorList>
    </citation>
    <scope>NUCLEOTIDE SEQUENCE [LARGE SCALE GENOMIC DNA]</scope>
    <source>
        <strain evidence="2 3">FT92W</strain>
    </source>
</reference>
<organism evidence="2 3">
    <name type="scientific">Pseudoduganella rivuli</name>
    <dbReference type="NCBI Taxonomy" id="2666085"/>
    <lineage>
        <taxon>Bacteria</taxon>
        <taxon>Pseudomonadati</taxon>
        <taxon>Pseudomonadota</taxon>
        <taxon>Betaproteobacteria</taxon>
        <taxon>Burkholderiales</taxon>
        <taxon>Oxalobacteraceae</taxon>
        <taxon>Telluria group</taxon>
        <taxon>Pseudoduganella</taxon>
    </lineage>
</organism>
<protein>
    <submittedName>
        <fullName evidence="2">Transporter</fullName>
    </submittedName>
</protein>
<dbReference type="Proteomes" id="UP000446768">
    <property type="component" value="Unassembled WGS sequence"/>
</dbReference>